<evidence type="ECO:0000313" key="1">
    <source>
        <dbReference type="EMBL" id="EEF13418.1"/>
    </source>
</evidence>
<proteinExistence type="predicted"/>
<dbReference type="Proteomes" id="UP000003082">
    <property type="component" value="Unassembled WGS sequence"/>
</dbReference>
<evidence type="ECO:0000313" key="2">
    <source>
        <dbReference type="Proteomes" id="UP000003082"/>
    </source>
</evidence>
<reference evidence="1 2" key="1">
    <citation type="submission" date="2008-08" db="EMBL/GenBank/DDBJ databases">
        <authorList>
            <person name="Madupu R."/>
            <person name="Durkin A.S."/>
            <person name="Torralba M."/>
            <person name="Methe B."/>
            <person name="Sutton G.G."/>
            <person name="Strausberg R.L."/>
            <person name="Nelson K.E."/>
        </authorList>
    </citation>
    <scope>NUCLEOTIDE SEQUENCE [LARGE SCALE GENOMIC DNA]</scope>
    <source>
        <strain evidence="1 2">RM3267</strain>
    </source>
</reference>
<name>B9D3N2_CAMRE</name>
<accession>B9D3N2</accession>
<comment type="caution">
    <text evidence="1">The sequence shown here is derived from an EMBL/GenBank/DDBJ whole genome shotgun (WGS) entry which is preliminary data.</text>
</comment>
<protein>
    <submittedName>
        <fullName evidence="1">Uncharacterized protein</fullName>
    </submittedName>
</protein>
<organism evidence="1 2">
    <name type="scientific">Campylobacter rectus RM3267</name>
    <dbReference type="NCBI Taxonomy" id="553218"/>
    <lineage>
        <taxon>Bacteria</taxon>
        <taxon>Pseudomonadati</taxon>
        <taxon>Campylobacterota</taxon>
        <taxon>Epsilonproteobacteria</taxon>
        <taxon>Campylobacterales</taxon>
        <taxon>Campylobacteraceae</taxon>
        <taxon>Campylobacter</taxon>
    </lineage>
</organism>
<gene>
    <name evidence="1" type="ORF">CAMRE0001_0451</name>
</gene>
<dbReference type="EMBL" id="ACFU01000021">
    <property type="protein sequence ID" value="EEF13418.1"/>
    <property type="molecule type" value="Genomic_DNA"/>
</dbReference>
<dbReference type="AlphaFoldDB" id="B9D3N2"/>
<keyword evidence="2" id="KW-1185">Reference proteome</keyword>
<sequence length="42" mass="5146">MPTLNFKNRKKSPAKFANFKHALNYLNLHRVLHRYTRQICKF</sequence>